<evidence type="ECO:0000256" key="2">
    <source>
        <dbReference type="ARBA" id="ARBA00011322"/>
    </source>
</evidence>
<gene>
    <name evidence="6" type="ORF">SAZU_0812</name>
</gene>
<dbReference type="RefSeq" id="WP_059414963.1">
    <property type="nucleotide sequence ID" value="NZ_DF968202.1"/>
</dbReference>
<organism evidence="6 7">
    <name type="scientific">Streptomyces azureus</name>
    <dbReference type="NCBI Taxonomy" id="146537"/>
    <lineage>
        <taxon>Bacteria</taxon>
        <taxon>Bacillati</taxon>
        <taxon>Actinomycetota</taxon>
        <taxon>Actinomycetes</taxon>
        <taxon>Kitasatosporales</taxon>
        <taxon>Streptomycetaceae</taxon>
        <taxon>Streptomyces</taxon>
    </lineage>
</organism>
<dbReference type="PANTHER" id="PTHR32114:SF2">
    <property type="entry name" value="ABC TRANSPORTER ABCH.3"/>
    <property type="match status" value="1"/>
</dbReference>
<evidence type="ECO:0000256" key="4">
    <source>
        <dbReference type="SAM" id="Coils"/>
    </source>
</evidence>
<evidence type="ECO:0000313" key="6">
    <source>
        <dbReference type="EMBL" id="GAP46079.1"/>
    </source>
</evidence>
<keyword evidence="4" id="KW-0175">Coiled coil</keyword>
<dbReference type="AlphaFoldDB" id="A0A0K8PF97"/>
<dbReference type="InterPro" id="IPR017599">
    <property type="entry name" value="DNA_S_DndD"/>
</dbReference>
<dbReference type="OrthoDB" id="9795626at2"/>
<dbReference type="SUPFAM" id="SSF52540">
    <property type="entry name" value="P-loop containing nucleoside triphosphate hydrolases"/>
    <property type="match status" value="1"/>
</dbReference>
<dbReference type="GO" id="GO:0006302">
    <property type="term" value="P:double-strand break repair"/>
    <property type="evidence" value="ECO:0007669"/>
    <property type="project" value="InterPro"/>
</dbReference>
<comment type="subunit">
    <text evidence="2">Heterodimer of SbcC and SbcD.</text>
</comment>
<feature type="coiled-coil region" evidence="4">
    <location>
        <begin position="390"/>
        <end position="450"/>
    </location>
</feature>
<evidence type="ECO:0000256" key="1">
    <source>
        <dbReference type="ARBA" id="ARBA00006930"/>
    </source>
</evidence>
<evidence type="ECO:0000256" key="3">
    <source>
        <dbReference type="ARBA" id="ARBA00013368"/>
    </source>
</evidence>
<dbReference type="NCBIfam" id="TIGR03185">
    <property type="entry name" value="DNA_S_dndD"/>
    <property type="match status" value="1"/>
</dbReference>
<evidence type="ECO:0000259" key="5">
    <source>
        <dbReference type="Pfam" id="PF13476"/>
    </source>
</evidence>
<dbReference type="PATRIC" id="fig|146537.3.peg.858"/>
<sequence length="663" mass="73859">MLLRKITLHDFGAYRGEQSLDLTTTPGRPIVLIGGMNGCGKTTLLDALQLALYGPRARCSGRGNRSYETYLRECINRQADPATGAEIELEFSITVEGSERIYKVCRKWAVSGKTLHEYVNVVIDGSWSKAISESWADHVEDLLPLEIGSLFFFDGEKIESLADPDRASAVIESAVHSLLGVNTVQQLRTDLLALQRRQKLSGEEQETVAQIRELESRHDAVQEEVEAAHAKVAELRSRLDAAKVTLENAEYSFQKDGGELYERRRELETRRKDVAKALTATEESLVDLAAGPLPLLLLSEQLTAAHKQASVEQQADESAQILDVLADRDRDILDRLDELLSVGDLEVFRAHLEKDRRERELAGGSERILALSADGYAQLAGIGQVLTHELRRAQELLAQVADQAAAVEALDRQLAGVPDEKQIATRIAEREQALRRVHQLEADLESALAAHATSKGRREALTAELERAHEARVKTLVRAEEVARVIAYCDRQRAVLDKFRTALLNRHINRLEVAVLDSFSKLMRKRGLVSDLRIDTDRYQLTLIGTDGESLDSGRLSAGERQLLAVSLVWGLARVAGNWLPSVIDTPLGRLDSRHREHLVDRYFPHASHQVLLLSTDEEIDERLLGRLKPSLAHTYTLVHDDTTFTTSVQPGYWWTSGAAHVA</sequence>
<dbReference type="Pfam" id="PF13476">
    <property type="entry name" value="AAA_23"/>
    <property type="match status" value="1"/>
</dbReference>
<dbReference type="Proteomes" id="UP000053859">
    <property type="component" value="Unassembled WGS sequence"/>
</dbReference>
<dbReference type="InterPro" id="IPR027417">
    <property type="entry name" value="P-loop_NTPase"/>
</dbReference>
<accession>A0A0K8PF97</accession>
<evidence type="ECO:0000313" key="7">
    <source>
        <dbReference type="Proteomes" id="UP000053859"/>
    </source>
</evidence>
<keyword evidence="7" id="KW-1185">Reference proteome</keyword>
<comment type="similarity">
    <text evidence="1">Belongs to the SMC family. SbcC subfamily.</text>
</comment>
<reference evidence="6" key="1">
    <citation type="journal article" date="2015" name="Genome Announc.">
        <title>Draft Genome Sequence of Thiostrepton-Producing Streptomyces azureus ATCC 14921.</title>
        <authorList>
            <person name="Sakihara K."/>
            <person name="Maeda J."/>
            <person name="Tashiro K."/>
            <person name="Fujino Y."/>
            <person name="Kuhara S."/>
            <person name="Ohshima T."/>
            <person name="Ogata S."/>
            <person name="Doi K."/>
        </authorList>
    </citation>
    <scope>NUCLEOTIDE SEQUENCE [LARGE SCALE GENOMIC DNA]</scope>
    <source>
        <strain evidence="6">ATCC14921</strain>
    </source>
</reference>
<dbReference type="EMBL" id="DF968202">
    <property type="protein sequence ID" value="GAP46079.1"/>
    <property type="molecule type" value="Genomic_DNA"/>
</dbReference>
<protein>
    <recommendedName>
        <fullName evidence="3">Nuclease SbcCD subunit C</fullName>
    </recommendedName>
</protein>
<dbReference type="Gene3D" id="3.40.50.300">
    <property type="entry name" value="P-loop containing nucleotide triphosphate hydrolases"/>
    <property type="match status" value="2"/>
</dbReference>
<feature type="domain" description="Rad50/SbcC-type AAA" evidence="5">
    <location>
        <begin position="5"/>
        <end position="231"/>
    </location>
</feature>
<name>A0A0K8PF97_STRAJ</name>
<dbReference type="PANTHER" id="PTHR32114">
    <property type="entry name" value="ABC TRANSPORTER ABCH.3"/>
    <property type="match status" value="1"/>
</dbReference>
<dbReference type="InterPro" id="IPR038729">
    <property type="entry name" value="Rad50/SbcC_AAA"/>
</dbReference>
<proteinExistence type="inferred from homology"/>
<feature type="coiled-coil region" evidence="4">
    <location>
        <begin position="197"/>
        <end position="252"/>
    </location>
</feature>
<dbReference type="Gene3D" id="1.10.287.1490">
    <property type="match status" value="1"/>
</dbReference>
<dbReference type="GO" id="GO:0016887">
    <property type="term" value="F:ATP hydrolysis activity"/>
    <property type="evidence" value="ECO:0007669"/>
    <property type="project" value="InterPro"/>
</dbReference>